<dbReference type="SUPFAM" id="SSF55550">
    <property type="entry name" value="SH2 domain"/>
    <property type="match status" value="1"/>
</dbReference>
<proteinExistence type="predicted"/>
<dbReference type="GO" id="GO:0007169">
    <property type="term" value="P:cell surface receptor protein tyrosine kinase signaling pathway"/>
    <property type="evidence" value="ECO:0007669"/>
    <property type="project" value="TreeGrafter"/>
</dbReference>
<dbReference type="Pfam" id="PF00017">
    <property type="entry name" value="SH2"/>
    <property type="match status" value="1"/>
</dbReference>
<accession>A0A8C4QV74</accession>
<sequence length="486" mass="55537">MSHQRVLDWSRSWTMTSQYTLPDLETVLQWSHYDVACYLRKLQLEECAQVAKTHQIDGQRLLELRPPDINQFPLPFQGKLCKLVDDIKRADERRNWKGITKKMQSTSTDIWQAGKGTVSRIQQVSADVWKASKGTVSRLIRDGPPKLPPRDYNPHGSCRQSTWARTEEVMKESSKLEFYKVNKDAIYDDCIAEGATQQQRKQQIFQTFSEDRDSYSKAADAGQGPGDCARISVGKGENVPDEDYIVYEESSDDNSEDSDDPSVDVPLQSSENMEKSPGDGSPHPNNYESEDSNTADLSCLHRHHDFQHSFYLQQSSTKHRSLPRYTSLQKEPSSPCTKTRYAAPAQTHDMTLRKLPPLPTNGAGGISKQSTMELSTYEWFVGSCNRQVAAQAVRNIHRDGAFLVRYSSSMRREQPYTLVVYYNNSVYNVRIWYNERNACYTISRLQGERFRSLPALLDNYQRKPLMLDESAPGLRTCILQSHSPHI</sequence>
<feature type="region of interest" description="Disordered" evidence="3">
    <location>
        <begin position="139"/>
        <end position="158"/>
    </location>
</feature>
<feature type="compositionally biased region" description="Polar residues" evidence="3">
    <location>
        <begin position="324"/>
        <end position="337"/>
    </location>
</feature>
<feature type="region of interest" description="Disordered" evidence="3">
    <location>
        <begin position="314"/>
        <end position="339"/>
    </location>
</feature>
<evidence type="ECO:0000259" key="4">
    <source>
        <dbReference type="PROSITE" id="PS50001"/>
    </source>
</evidence>
<evidence type="ECO:0000256" key="1">
    <source>
        <dbReference type="ARBA" id="ARBA00022999"/>
    </source>
</evidence>
<evidence type="ECO:0000256" key="3">
    <source>
        <dbReference type="SAM" id="MobiDB-lite"/>
    </source>
</evidence>
<evidence type="ECO:0000313" key="5">
    <source>
        <dbReference type="Ensembl" id="ENSEBUP00000021099.1"/>
    </source>
</evidence>
<feature type="compositionally biased region" description="Acidic residues" evidence="3">
    <location>
        <begin position="239"/>
        <end position="262"/>
    </location>
</feature>
<name>A0A8C4QV74_EPTBU</name>
<dbReference type="PANTHER" id="PTHR14098:SF14">
    <property type="entry name" value="SH2 DOMAIN-CONTAINING PROTEIN"/>
    <property type="match status" value="1"/>
</dbReference>
<evidence type="ECO:0000256" key="2">
    <source>
        <dbReference type="PROSITE-ProRule" id="PRU00191"/>
    </source>
</evidence>
<keyword evidence="6" id="KW-1185">Reference proteome</keyword>
<dbReference type="InterPro" id="IPR036860">
    <property type="entry name" value="SH2_dom_sf"/>
</dbReference>
<dbReference type="GO" id="GO:0005737">
    <property type="term" value="C:cytoplasm"/>
    <property type="evidence" value="ECO:0007669"/>
    <property type="project" value="UniProtKB-ARBA"/>
</dbReference>
<protein>
    <recommendedName>
        <fullName evidence="4">SH2 domain-containing protein</fullName>
    </recommendedName>
</protein>
<dbReference type="GO" id="GO:0035556">
    <property type="term" value="P:intracellular signal transduction"/>
    <property type="evidence" value="ECO:0007669"/>
    <property type="project" value="TreeGrafter"/>
</dbReference>
<reference evidence="5" key="1">
    <citation type="submission" date="2025-08" db="UniProtKB">
        <authorList>
            <consortium name="Ensembl"/>
        </authorList>
    </citation>
    <scope>IDENTIFICATION</scope>
</reference>
<dbReference type="SUPFAM" id="SSF47769">
    <property type="entry name" value="SAM/Pointed domain"/>
    <property type="match status" value="1"/>
</dbReference>
<feature type="region of interest" description="Disordered" evidence="3">
    <location>
        <begin position="209"/>
        <end position="293"/>
    </location>
</feature>
<dbReference type="PROSITE" id="PS50001">
    <property type="entry name" value="SH2"/>
    <property type="match status" value="1"/>
</dbReference>
<keyword evidence="1 2" id="KW-0727">SH2 domain</keyword>
<dbReference type="InterPro" id="IPR000980">
    <property type="entry name" value="SH2"/>
</dbReference>
<dbReference type="Gene3D" id="1.10.150.50">
    <property type="entry name" value="Transcription Factor, Ets-1"/>
    <property type="match status" value="1"/>
</dbReference>
<dbReference type="AlphaFoldDB" id="A0A8C4QV74"/>
<evidence type="ECO:0000313" key="6">
    <source>
        <dbReference type="Proteomes" id="UP000694388"/>
    </source>
</evidence>
<feature type="domain" description="SH2" evidence="4">
    <location>
        <begin position="379"/>
        <end position="478"/>
    </location>
</feature>
<dbReference type="Proteomes" id="UP000694388">
    <property type="component" value="Unplaced"/>
</dbReference>
<dbReference type="SMART" id="SM00252">
    <property type="entry name" value="SH2"/>
    <property type="match status" value="1"/>
</dbReference>
<dbReference type="InterPro" id="IPR013761">
    <property type="entry name" value="SAM/pointed_sf"/>
</dbReference>
<dbReference type="Gene3D" id="3.30.505.10">
    <property type="entry name" value="SH2 domain"/>
    <property type="match status" value="1"/>
</dbReference>
<dbReference type="PANTHER" id="PTHR14098">
    <property type="entry name" value="SH2 DOMAIN CONTAINING PROTEIN"/>
    <property type="match status" value="1"/>
</dbReference>
<feature type="compositionally biased region" description="Basic and acidic residues" evidence="3">
    <location>
        <begin position="139"/>
        <end position="153"/>
    </location>
</feature>
<organism evidence="5 6">
    <name type="scientific">Eptatretus burgeri</name>
    <name type="common">Inshore hagfish</name>
    <dbReference type="NCBI Taxonomy" id="7764"/>
    <lineage>
        <taxon>Eukaryota</taxon>
        <taxon>Metazoa</taxon>
        <taxon>Chordata</taxon>
        <taxon>Craniata</taxon>
        <taxon>Vertebrata</taxon>
        <taxon>Cyclostomata</taxon>
        <taxon>Myxini</taxon>
        <taxon>Myxiniformes</taxon>
        <taxon>Myxinidae</taxon>
        <taxon>Eptatretinae</taxon>
        <taxon>Eptatretus</taxon>
    </lineage>
</organism>
<dbReference type="Ensembl" id="ENSEBUT00000021676.1">
    <property type="protein sequence ID" value="ENSEBUP00000021099.1"/>
    <property type="gene ID" value="ENSEBUG00000013043.1"/>
</dbReference>
<reference evidence="5" key="2">
    <citation type="submission" date="2025-09" db="UniProtKB">
        <authorList>
            <consortium name="Ensembl"/>
        </authorList>
    </citation>
    <scope>IDENTIFICATION</scope>
</reference>
<dbReference type="InterPro" id="IPR051751">
    <property type="entry name" value="Immunoreceptor_sig_adapters"/>
</dbReference>